<name>A0ABQ7EH11_BRACR</name>
<feature type="region of interest" description="Disordered" evidence="1">
    <location>
        <begin position="1"/>
        <end position="33"/>
    </location>
</feature>
<accession>A0ABQ7EH11</accession>
<dbReference type="EMBL" id="QGKV02000299">
    <property type="protein sequence ID" value="KAF3596523.1"/>
    <property type="molecule type" value="Genomic_DNA"/>
</dbReference>
<evidence type="ECO:0000256" key="1">
    <source>
        <dbReference type="SAM" id="MobiDB-lite"/>
    </source>
</evidence>
<evidence type="ECO:0000313" key="2">
    <source>
        <dbReference type="EMBL" id="KAF3596523.1"/>
    </source>
</evidence>
<organism evidence="2 3">
    <name type="scientific">Brassica cretica</name>
    <name type="common">Mustard</name>
    <dbReference type="NCBI Taxonomy" id="69181"/>
    <lineage>
        <taxon>Eukaryota</taxon>
        <taxon>Viridiplantae</taxon>
        <taxon>Streptophyta</taxon>
        <taxon>Embryophyta</taxon>
        <taxon>Tracheophyta</taxon>
        <taxon>Spermatophyta</taxon>
        <taxon>Magnoliopsida</taxon>
        <taxon>eudicotyledons</taxon>
        <taxon>Gunneridae</taxon>
        <taxon>Pentapetalae</taxon>
        <taxon>rosids</taxon>
        <taxon>malvids</taxon>
        <taxon>Brassicales</taxon>
        <taxon>Brassicaceae</taxon>
        <taxon>Brassiceae</taxon>
        <taxon>Brassica</taxon>
    </lineage>
</organism>
<proteinExistence type="predicted"/>
<evidence type="ECO:0000313" key="3">
    <source>
        <dbReference type="Proteomes" id="UP000266723"/>
    </source>
</evidence>
<gene>
    <name evidence="2" type="ORF">DY000_02022171</name>
</gene>
<protein>
    <submittedName>
        <fullName evidence="2">Uncharacterized protein</fullName>
    </submittedName>
</protein>
<reference evidence="2 3" key="1">
    <citation type="journal article" date="2020" name="BMC Genomics">
        <title>Intraspecific diversification of the crop wild relative Brassica cretica Lam. using demographic model selection.</title>
        <authorList>
            <person name="Kioukis A."/>
            <person name="Michalopoulou V.A."/>
            <person name="Briers L."/>
            <person name="Pirintsos S."/>
            <person name="Studholme D.J."/>
            <person name="Pavlidis P."/>
            <person name="Sarris P.F."/>
        </authorList>
    </citation>
    <scope>NUCLEOTIDE SEQUENCE [LARGE SCALE GENOMIC DNA]</scope>
    <source>
        <strain evidence="3">cv. PFS-1207/04</strain>
    </source>
</reference>
<keyword evidence="3" id="KW-1185">Reference proteome</keyword>
<dbReference type="Proteomes" id="UP000266723">
    <property type="component" value="Unassembled WGS sequence"/>
</dbReference>
<sequence>MHVQNVNRGCGARGRGNRSGRGDRGRGNRGRQGYDKVFGVGVGVNENMLLFVL</sequence>
<comment type="caution">
    <text evidence="2">The sequence shown here is derived from an EMBL/GenBank/DDBJ whole genome shotgun (WGS) entry which is preliminary data.</text>
</comment>